<sequence>MKNKDRMQFNLKNWKKQYGHFDFWNRTDNKIATFEKILNKDRNKKK</sequence>
<dbReference type="HOGENOM" id="CLU_3218153_0_0_0"/>
<comment type="caution">
    <text evidence="1">The sequence shown here is derived from an EMBL/GenBank/DDBJ whole genome shotgun (WGS) entry which is preliminary data.</text>
</comment>
<evidence type="ECO:0000313" key="1">
    <source>
        <dbReference type="EMBL" id="ERK48344.1"/>
    </source>
</evidence>
<dbReference type="Proteomes" id="UP000016626">
    <property type="component" value="Unassembled WGS sequence"/>
</dbReference>
<name>U2PX67_LEPWF</name>
<dbReference type="EMBL" id="AWVM01000100">
    <property type="protein sequence ID" value="ERK48344.1"/>
    <property type="molecule type" value="Genomic_DNA"/>
</dbReference>
<accession>U2PX67</accession>
<protein>
    <recommendedName>
        <fullName evidence="3">Transposase</fullName>
    </recommendedName>
</protein>
<evidence type="ECO:0000313" key="2">
    <source>
        <dbReference type="Proteomes" id="UP000016626"/>
    </source>
</evidence>
<dbReference type="RefSeq" id="WP_021746826.1">
    <property type="nucleotide sequence ID" value="NZ_KI271422.1"/>
</dbReference>
<dbReference type="PATRIC" id="fig|888055.3.peg.1837"/>
<organism evidence="1 2">
    <name type="scientific">Leptotrichia wadei (strain F0279)</name>
    <dbReference type="NCBI Taxonomy" id="888055"/>
    <lineage>
        <taxon>Bacteria</taxon>
        <taxon>Fusobacteriati</taxon>
        <taxon>Fusobacteriota</taxon>
        <taxon>Fusobacteriia</taxon>
        <taxon>Fusobacteriales</taxon>
        <taxon>Leptotrichiaceae</taxon>
        <taxon>Leptotrichia</taxon>
    </lineage>
</organism>
<dbReference type="AlphaFoldDB" id="U2PX67"/>
<gene>
    <name evidence="1" type="ORF">HMPREF9015_01913</name>
</gene>
<evidence type="ECO:0008006" key="3">
    <source>
        <dbReference type="Google" id="ProtNLM"/>
    </source>
</evidence>
<reference evidence="1 2" key="1">
    <citation type="submission" date="2013-06" db="EMBL/GenBank/DDBJ databases">
        <authorList>
            <person name="Weinstock G."/>
            <person name="Sodergren E."/>
            <person name="Lobos E.A."/>
            <person name="Fulton L."/>
            <person name="Fulton R."/>
            <person name="Courtney L."/>
            <person name="Fronick C."/>
            <person name="O'Laughlin M."/>
            <person name="Godfrey J."/>
            <person name="Wilson R.M."/>
            <person name="Miner T."/>
            <person name="Farmer C."/>
            <person name="Delehaunty K."/>
            <person name="Cordes M."/>
            <person name="Minx P."/>
            <person name="Tomlinson C."/>
            <person name="Chen J."/>
            <person name="Wollam A."/>
            <person name="Pepin K.H."/>
            <person name="Bhonagiri V."/>
            <person name="Zhang X."/>
            <person name="Warren W."/>
            <person name="Mitreva M."/>
            <person name="Mardis E.R."/>
            <person name="Wilson R.K."/>
        </authorList>
    </citation>
    <scope>NUCLEOTIDE SEQUENCE [LARGE SCALE GENOMIC DNA]</scope>
    <source>
        <strain evidence="1 2">F0279</strain>
    </source>
</reference>
<proteinExistence type="predicted"/>